<accession>A0A075A4E2</accession>
<dbReference type="Gene3D" id="1.10.150.50">
    <property type="entry name" value="Transcription Factor, Ets-1"/>
    <property type="match status" value="1"/>
</dbReference>
<keyword evidence="6" id="KW-0732">Signal</keyword>
<comment type="subcellular location">
    <subcellularLocation>
        <location evidence="1">Membrane</location>
        <topology evidence="1">Single-pass type I membrane protein</topology>
    </subcellularLocation>
</comment>
<dbReference type="Pfam" id="PF00536">
    <property type="entry name" value="SAM_1"/>
    <property type="match status" value="1"/>
</dbReference>
<dbReference type="InterPro" id="IPR037608">
    <property type="entry name" value="STIM1/2"/>
</dbReference>
<protein>
    <recommendedName>
        <fullName evidence="14">SAM domain-containing protein</fullName>
    </recommendedName>
</protein>
<evidence type="ECO:0000256" key="2">
    <source>
        <dbReference type="ARBA" id="ARBA00022448"/>
    </source>
</evidence>
<dbReference type="GO" id="GO:0006874">
    <property type="term" value="P:intracellular calcium ion homeostasis"/>
    <property type="evidence" value="ECO:0007669"/>
    <property type="project" value="TreeGrafter"/>
</dbReference>
<dbReference type="GO" id="GO:0005509">
    <property type="term" value="F:calcium ion binding"/>
    <property type="evidence" value="ECO:0007669"/>
    <property type="project" value="TreeGrafter"/>
</dbReference>
<keyword evidence="3" id="KW-0109">Calcium transport</keyword>
<dbReference type="PANTHER" id="PTHR15136">
    <property type="entry name" value="STROMAL INTERACTION MOLECULE HOMOLOG"/>
    <property type="match status" value="1"/>
</dbReference>
<dbReference type="Pfam" id="PF16533">
    <property type="entry name" value="SOAR"/>
    <property type="match status" value="1"/>
</dbReference>
<dbReference type="GeneID" id="20314267"/>
<evidence type="ECO:0000313" key="15">
    <source>
        <dbReference type="EMBL" id="KER34221.1"/>
    </source>
</evidence>
<dbReference type="STRING" id="6198.A0A075A4E2"/>
<dbReference type="Pfam" id="PF25578">
    <property type="entry name" value="EF-hand_STIM1"/>
    <property type="match status" value="1"/>
</dbReference>
<feature type="coiled-coil region" evidence="12">
    <location>
        <begin position="550"/>
        <end position="620"/>
    </location>
</feature>
<dbReference type="Proteomes" id="UP000054324">
    <property type="component" value="Unassembled WGS sequence"/>
</dbReference>
<evidence type="ECO:0000256" key="6">
    <source>
        <dbReference type="ARBA" id="ARBA00022729"/>
    </source>
</evidence>
<evidence type="ECO:0000256" key="10">
    <source>
        <dbReference type="ARBA" id="ARBA00023065"/>
    </source>
</evidence>
<organism evidence="15 16">
    <name type="scientific">Opisthorchis viverrini</name>
    <name type="common">Southeast Asian liver fluke</name>
    <dbReference type="NCBI Taxonomy" id="6198"/>
    <lineage>
        <taxon>Eukaryota</taxon>
        <taxon>Metazoa</taxon>
        <taxon>Spiralia</taxon>
        <taxon>Lophotrochozoa</taxon>
        <taxon>Platyhelminthes</taxon>
        <taxon>Trematoda</taxon>
        <taxon>Digenea</taxon>
        <taxon>Opisthorchiida</taxon>
        <taxon>Opisthorchiata</taxon>
        <taxon>Opisthorchiidae</taxon>
        <taxon>Opisthorchis</taxon>
    </lineage>
</organism>
<evidence type="ECO:0000256" key="9">
    <source>
        <dbReference type="ARBA" id="ARBA00023054"/>
    </source>
</evidence>
<evidence type="ECO:0000256" key="1">
    <source>
        <dbReference type="ARBA" id="ARBA00004479"/>
    </source>
</evidence>
<dbReference type="PANTHER" id="PTHR15136:SF5">
    <property type="entry name" value="STROMAL INTERACTION MOLECULE HOMOLOG"/>
    <property type="match status" value="1"/>
</dbReference>
<dbReference type="SUPFAM" id="SSF47769">
    <property type="entry name" value="SAM/Pointed domain"/>
    <property type="match status" value="1"/>
</dbReference>
<evidence type="ECO:0000256" key="4">
    <source>
        <dbReference type="ARBA" id="ARBA00022692"/>
    </source>
</evidence>
<feature type="region of interest" description="Disordered" evidence="13">
    <location>
        <begin position="464"/>
        <end position="517"/>
    </location>
</feature>
<sequence length="753" mass="84923">MPAPHHRSLESTCNVFASPCPLFAGDLKSWSSNASAPKMDVDAAKQWSLDWHLPLNDEKCVHMSFGGDSANAIFMHGEKGPENIMRMDANKDLGIWVSSNLSFSLHHEKSAQKAFAILRMIRRIFSRITRVDFQILYGAYGREKCGQTAQQLSLVDPDVRLIYQNRLLESAPPSYVNSYWDEITTSLHIAGASACGTSEICDLTDDLTTCYKKFLSFEGIGNIHKQIDGDNNGHVDSSEAASFVRKEFSPADSAQNPRSLTKEDPYVSLSDLWAMWRRNPAFGWSVKQTVQWLCDVVHLPQYSDIFVRHSVDGKTLPLLAMQNMSYLTDVLMIRNPIDKRKLMLKALDAILFGSPTKPQLLPSPLTTAVFGIMSLVILGLSHWFYTRLSDVKSGPNSGSPAFNERTLKELQSRLDDLEQLQYRLNNREQGAQFSSLHSQLPMSPSWSELPKFRSRSLASKPWAMLPIDSGSPPKSYSERFQSRQDLEKRTSTGEETNRPPSTDLDRNDTNSTLLDPDFPRVTSRTSITDFDGCSSVALQLWLQLTYALEEEQYLNRKTQAELNLNSARQACNRLHRKRFHVLGPVRLLYSDSLGELEFKLMRAKCDLEHLERELQERTHRWIQIESLTGIQIRNHPGIEKIRKSLVSLQQPELDLPDTKPPSSSSIVSFELGPPTTTDSACVEQSRDPLHNRMSIPDVVNLVLESRGGSRSALYGKMHSSSKASASDSSVRPFATLWRRKAGFRMESNTPKQP</sequence>
<evidence type="ECO:0000256" key="3">
    <source>
        <dbReference type="ARBA" id="ARBA00022568"/>
    </source>
</evidence>
<dbReference type="CDD" id="cd11722">
    <property type="entry name" value="SOAR"/>
    <property type="match status" value="1"/>
</dbReference>
<keyword evidence="4" id="KW-0812">Transmembrane</keyword>
<evidence type="ECO:0000256" key="8">
    <source>
        <dbReference type="ARBA" id="ARBA00022989"/>
    </source>
</evidence>
<keyword evidence="7" id="KW-0106">Calcium</keyword>
<feature type="region of interest" description="Disordered" evidence="13">
    <location>
        <begin position="711"/>
        <end position="731"/>
    </location>
</feature>
<dbReference type="GO" id="GO:0005886">
    <property type="term" value="C:plasma membrane"/>
    <property type="evidence" value="ECO:0007669"/>
    <property type="project" value="TreeGrafter"/>
</dbReference>
<reference evidence="15 16" key="1">
    <citation type="submission" date="2013-11" db="EMBL/GenBank/DDBJ databases">
        <title>Opisthorchis viverrini - life in the bile duct.</title>
        <authorList>
            <person name="Young N.D."/>
            <person name="Nagarajan N."/>
            <person name="Lin S.J."/>
            <person name="Korhonen P.K."/>
            <person name="Jex A.R."/>
            <person name="Hall R.S."/>
            <person name="Safavi-Hemami H."/>
            <person name="Kaewkong W."/>
            <person name="Bertrand D."/>
            <person name="Gao S."/>
            <person name="Seet Q."/>
            <person name="Wongkham S."/>
            <person name="Teh B.T."/>
            <person name="Wongkham C."/>
            <person name="Intapan P.M."/>
            <person name="Maleewong W."/>
            <person name="Yang X."/>
            <person name="Hu M."/>
            <person name="Wang Z."/>
            <person name="Hofmann A."/>
            <person name="Sternberg P.W."/>
            <person name="Tan P."/>
            <person name="Wang J."/>
            <person name="Gasser R.B."/>
        </authorList>
    </citation>
    <scope>NUCLEOTIDE SEQUENCE [LARGE SCALE GENOMIC DNA]</scope>
</reference>
<keyword evidence="2" id="KW-0813">Transport</keyword>
<dbReference type="CTD" id="20314267"/>
<dbReference type="GO" id="GO:0051049">
    <property type="term" value="P:regulation of transport"/>
    <property type="evidence" value="ECO:0007669"/>
    <property type="project" value="UniProtKB-ARBA"/>
</dbReference>
<dbReference type="InterPro" id="IPR032393">
    <property type="entry name" value="SOAR_STIM1/2"/>
</dbReference>
<dbReference type="GO" id="GO:0005783">
    <property type="term" value="C:endoplasmic reticulum"/>
    <property type="evidence" value="ECO:0007669"/>
    <property type="project" value="TreeGrafter"/>
</dbReference>
<dbReference type="Gene3D" id="1.10.287.3550">
    <property type="match status" value="1"/>
</dbReference>
<dbReference type="KEGG" id="ovi:T265_00079"/>
<dbReference type="GO" id="GO:0002115">
    <property type="term" value="P:store-operated calcium entry"/>
    <property type="evidence" value="ECO:0007669"/>
    <property type="project" value="TreeGrafter"/>
</dbReference>
<feature type="compositionally biased region" description="Low complexity" evidence="13">
    <location>
        <begin position="720"/>
        <end position="729"/>
    </location>
</feature>
<dbReference type="Gene3D" id="1.10.238.180">
    <property type="match status" value="1"/>
</dbReference>
<name>A0A075A4E2_OPIVI</name>
<dbReference type="InterPro" id="IPR013761">
    <property type="entry name" value="SAM/pointed_sf"/>
</dbReference>
<dbReference type="PROSITE" id="PS50105">
    <property type="entry name" value="SAM_DOMAIN"/>
    <property type="match status" value="1"/>
</dbReference>
<keyword evidence="5" id="KW-0479">Metal-binding</keyword>
<keyword evidence="8" id="KW-1133">Transmembrane helix</keyword>
<evidence type="ECO:0000256" key="5">
    <source>
        <dbReference type="ARBA" id="ARBA00022723"/>
    </source>
</evidence>
<gene>
    <name evidence="15" type="ORF">T265_00079</name>
</gene>
<evidence type="ECO:0000313" key="16">
    <source>
        <dbReference type="Proteomes" id="UP000054324"/>
    </source>
</evidence>
<feature type="region of interest" description="Disordered" evidence="13">
    <location>
        <begin position="652"/>
        <end position="681"/>
    </location>
</feature>
<dbReference type="OrthoDB" id="9986177at2759"/>
<keyword evidence="16" id="KW-1185">Reference proteome</keyword>
<evidence type="ECO:0000256" key="12">
    <source>
        <dbReference type="SAM" id="Coils"/>
    </source>
</evidence>
<evidence type="ECO:0000256" key="11">
    <source>
        <dbReference type="ARBA" id="ARBA00023136"/>
    </source>
</evidence>
<proteinExistence type="predicted"/>
<dbReference type="AlphaFoldDB" id="A0A075A4E2"/>
<dbReference type="InterPro" id="IPR001660">
    <property type="entry name" value="SAM"/>
</dbReference>
<feature type="domain" description="SAM" evidence="14">
    <location>
        <begin position="284"/>
        <end position="343"/>
    </location>
</feature>
<feature type="compositionally biased region" description="Basic and acidic residues" evidence="13">
    <location>
        <begin position="476"/>
        <end position="508"/>
    </location>
</feature>
<dbReference type="GO" id="GO:0005246">
    <property type="term" value="F:calcium channel regulator activity"/>
    <property type="evidence" value="ECO:0007669"/>
    <property type="project" value="InterPro"/>
</dbReference>
<dbReference type="RefSeq" id="XP_009162000.1">
    <property type="nucleotide sequence ID" value="XM_009163736.1"/>
</dbReference>
<keyword evidence="9 12" id="KW-0175">Coiled coil</keyword>
<keyword evidence="11" id="KW-0472">Membrane</keyword>
<keyword evidence="10" id="KW-0406">Ion transport</keyword>
<evidence type="ECO:0000256" key="13">
    <source>
        <dbReference type="SAM" id="MobiDB-lite"/>
    </source>
</evidence>
<dbReference type="EMBL" id="KL596619">
    <property type="protein sequence ID" value="KER34221.1"/>
    <property type="molecule type" value="Genomic_DNA"/>
</dbReference>
<evidence type="ECO:0000259" key="14">
    <source>
        <dbReference type="PROSITE" id="PS50105"/>
    </source>
</evidence>
<evidence type="ECO:0000256" key="7">
    <source>
        <dbReference type="ARBA" id="ARBA00022837"/>
    </source>
</evidence>
<dbReference type="InterPro" id="IPR057835">
    <property type="entry name" value="EF-hand_STIM1/2"/>
</dbReference>